<dbReference type="GO" id="GO:0009432">
    <property type="term" value="P:SOS response"/>
    <property type="evidence" value="ECO:0007669"/>
    <property type="project" value="TreeGrafter"/>
</dbReference>
<feature type="domain" description="RecF/RecN/SMC N-terminal" evidence="11">
    <location>
        <begin position="2"/>
        <end position="508"/>
    </location>
</feature>
<evidence type="ECO:0000256" key="9">
    <source>
        <dbReference type="PIRNR" id="PIRNR003128"/>
    </source>
</evidence>
<dbReference type="CDD" id="cd03241">
    <property type="entry name" value="ABC_RecN"/>
    <property type="match status" value="2"/>
</dbReference>
<evidence type="ECO:0000256" key="4">
    <source>
        <dbReference type="ARBA" id="ARBA00022741"/>
    </source>
</evidence>
<dbReference type="FunFam" id="3.40.50.300:FF:000356">
    <property type="entry name" value="DNA repair protein RecN"/>
    <property type="match status" value="1"/>
</dbReference>
<evidence type="ECO:0000256" key="8">
    <source>
        <dbReference type="ARBA" id="ARBA00033408"/>
    </source>
</evidence>
<dbReference type="KEGG" id="pace:A6070_03780"/>
<accession>A0A1L3GH93</accession>
<dbReference type="PIRSF" id="PIRSF003128">
    <property type="entry name" value="RecN"/>
    <property type="match status" value="1"/>
</dbReference>
<comment type="function">
    <text evidence="1 9">May be involved in recombinational repair of damaged DNA.</text>
</comment>
<dbReference type="NCBIfam" id="NF008121">
    <property type="entry name" value="PRK10869.1"/>
    <property type="match status" value="1"/>
</dbReference>
<dbReference type="OrthoDB" id="9806954at2"/>
<dbReference type="FunFam" id="3.40.50.300:FF:000319">
    <property type="entry name" value="DNA repair protein RecN"/>
    <property type="match status" value="1"/>
</dbReference>
<evidence type="ECO:0000256" key="7">
    <source>
        <dbReference type="ARBA" id="ARBA00023204"/>
    </source>
</evidence>
<dbReference type="Proteomes" id="UP000182264">
    <property type="component" value="Chromosome"/>
</dbReference>
<keyword evidence="5 9" id="KW-0227">DNA damage</keyword>
<evidence type="ECO:0000256" key="10">
    <source>
        <dbReference type="SAM" id="Coils"/>
    </source>
</evidence>
<dbReference type="Gene3D" id="3.40.50.300">
    <property type="entry name" value="P-loop containing nucleotide triphosphate hydrolases"/>
    <property type="match status" value="2"/>
</dbReference>
<reference evidence="12 13" key="1">
    <citation type="journal article" date="2017" name="Genome Announc.">
        <title>Complete Genome Sequences of Two Acetylene-Fermenting Pelobacter acetylenicus Strains.</title>
        <authorList>
            <person name="Sutton J.M."/>
            <person name="Baesman S.M."/>
            <person name="Fierst J.L."/>
            <person name="Poret-Peterson A.T."/>
            <person name="Oremland R.S."/>
            <person name="Dunlap D.S."/>
            <person name="Akob D.M."/>
        </authorList>
    </citation>
    <scope>NUCLEOTIDE SEQUENCE [LARGE SCALE GENOMIC DNA]</scope>
    <source>
        <strain evidence="12 13">DSM 3247</strain>
    </source>
</reference>
<protein>
    <recommendedName>
        <fullName evidence="3 9">DNA repair protein RecN</fullName>
    </recommendedName>
    <alternativeName>
        <fullName evidence="8 9">Recombination protein N</fullName>
    </alternativeName>
</protein>
<dbReference type="InterPro" id="IPR027417">
    <property type="entry name" value="P-loop_NTPase"/>
</dbReference>
<dbReference type="Pfam" id="PF02463">
    <property type="entry name" value="SMC_N"/>
    <property type="match status" value="1"/>
</dbReference>
<dbReference type="GO" id="GO:0043590">
    <property type="term" value="C:bacterial nucleoid"/>
    <property type="evidence" value="ECO:0007669"/>
    <property type="project" value="TreeGrafter"/>
</dbReference>
<dbReference type="GO" id="GO:0006281">
    <property type="term" value="P:DNA repair"/>
    <property type="evidence" value="ECO:0007669"/>
    <property type="project" value="UniProtKB-KW"/>
</dbReference>
<dbReference type="NCBIfam" id="TIGR00634">
    <property type="entry name" value="recN"/>
    <property type="match status" value="1"/>
</dbReference>
<dbReference type="InterPro" id="IPR004604">
    <property type="entry name" value="DNA_recomb/repair_RecN"/>
</dbReference>
<dbReference type="PANTHER" id="PTHR11059:SF0">
    <property type="entry name" value="DNA REPAIR PROTEIN RECN"/>
    <property type="match status" value="1"/>
</dbReference>
<dbReference type="AlphaFoldDB" id="A0A1L3GH93"/>
<evidence type="ECO:0000256" key="2">
    <source>
        <dbReference type="ARBA" id="ARBA00009441"/>
    </source>
</evidence>
<dbReference type="STRING" id="29542.A6070_03780"/>
<dbReference type="GO" id="GO:0005524">
    <property type="term" value="F:ATP binding"/>
    <property type="evidence" value="ECO:0007669"/>
    <property type="project" value="UniProtKB-KW"/>
</dbReference>
<dbReference type="SUPFAM" id="SSF52540">
    <property type="entry name" value="P-loop containing nucleoside triphosphate hydrolases"/>
    <property type="match status" value="2"/>
</dbReference>
<evidence type="ECO:0000259" key="11">
    <source>
        <dbReference type="Pfam" id="PF02463"/>
    </source>
</evidence>
<sequence>MLTDLYIRHFAIIDRLHVSFSGGFNVLTGETGAGKSIIIDAVSLILGGRANPDLVRTGEDEAVVEAVFDVSDKPSLLRELAETGFDDGDELLIKRVVNRTGRNKIYINGSLAKLSQLQPLTTRLMNIYGQHEHQSLQRVEQHLVMLDRFAGLSDMLTDYAALHGRVREQAARLQALEEAEQQRADRLEQLQYQQRELAAAGLKETEEEELQAERRLMQNSERLVRIAERGYDVFYAAEGAISEQLDAIAGELEKLCEIDAFLSGPAEEIRSALYVVEDVAFKLREYAGRVAFDPVRQGEVEKRLDFISGLKRKYGMAVGEMIAHARSIDEQIEDLMHADVRRESLRQQQVADQELLSDKAGEISSRRHEAAARLRQAVEEQLSDLAMPRASFELRLFPLDEPGPQGLERGEFYLAANAGETPKPLAWIASGGELSRIMLALRRAAPEGDEISTLIFDEVDAGVGGVAASAIGSKLRDIAGRCQVLCVTHLPQVAACADHHFRVQKQEKDGRTFTELVPLDGEQRVEEMARMLGGAQVTEHALEHAREIIGQSAQAGQQGEG</sequence>
<evidence type="ECO:0000256" key="6">
    <source>
        <dbReference type="ARBA" id="ARBA00022840"/>
    </source>
</evidence>
<dbReference type="InterPro" id="IPR003395">
    <property type="entry name" value="RecF/RecN/SMC_N"/>
</dbReference>
<dbReference type="RefSeq" id="WP_072287120.1">
    <property type="nucleotide sequence ID" value="NZ_CP015455.1"/>
</dbReference>
<evidence type="ECO:0000313" key="12">
    <source>
        <dbReference type="EMBL" id="APG25270.1"/>
    </source>
</evidence>
<evidence type="ECO:0000256" key="5">
    <source>
        <dbReference type="ARBA" id="ARBA00022763"/>
    </source>
</evidence>
<comment type="similarity">
    <text evidence="2 9">Belongs to the RecN family.</text>
</comment>
<feature type="coiled-coil region" evidence="10">
    <location>
        <begin position="159"/>
        <end position="223"/>
    </location>
</feature>
<keyword evidence="13" id="KW-1185">Reference proteome</keyword>
<proteinExistence type="inferred from homology"/>
<evidence type="ECO:0000256" key="1">
    <source>
        <dbReference type="ARBA" id="ARBA00003618"/>
    </source>
</evidence>
<dbReference type="EMBL" id="CP015518">
    <property type="protein sequence ID" value="APG25270.1"/>
    <property type="molecule type" value="Genomic_DNA"/>
</dbReference>
<keyword evidence="7 9" id="KW-0234">DNA repair</keyword>
<evidence type="ECO:0000313" key="13">
    <source>
        <dbReference type="Proteomes" id="UP000182264"/>
    </source>
</evidence>
<keyword evidence="6" id="KW-0067">ATP-binding</keyword>
<keyword evidence="10" id="KW-0175">Coiled coil</keyword>
<name>A0A1L3GH93_SYNAC</name>
<evidence type="ECO:0000256" key="3">
    <source>
        <dbReference type="ARBA" id="ARBA00021315"/>
    </source>
</evidence>
<dbReference type="GO" id="GO:0006310">
    <property type="term" value="P:DNA recombination"/>
    <property type="evidence" value="ECO:0007669"/>
    <property type="project" value="InterPro"/>
</dbReference>
<gene>
    <name evidence="12" type="ORF">A7E75_09780</name>
</gene>
<organism evidence="12 13">
    <name type="scientific">Syntrophotalea acetylenica</name>
    <name type="common">Pelobacter acetylenicus</name>
    <dbReference type="NCBI Taxonomy" id="29542"/>
    <lineage>
        <taxon>Bacteria</taxon>
        <taxon>Pseudomonadati</taxon>
        <taxon>Thermodesulfobacteriota</taxon>
        <taxon>Desulfuromonadia</taxon>
        <taxon>Desulfuromonadales</taxon>
        <taxon>Syntrophotaleaceae</taxon>
        <taxon>Syntrophotalea</taxon>
    </lineage>
</organism>
<keyword evidence="4" id="KW-0547">Nucleotide-binding</keyword>
<dbReference type="PANTHER" id="PTHR11059">
    <property type="entry name" value="DNA REPAIR PROTEIN RECN"/>
    <property type="match status" value="1"/>
</dbReference>